<dbReference type="InterPro" id="IPR001214">
    <property type="entry name" value="SET_dom"/>
</dbReference>
<proteinExistence type="predicted"/>
<evidence type="ECO:0000313" key="6">
    <source>
        <dbReference type="Proteomes" id="UP000198683"/>
    </source>
</evidence>
<keyword evidence="6" id="KW-1185">Reference proteome</keyword>
<accession>A0A1G9DXG5</accession>
<dbReference type="PROSITE" id="PS50280">
    <property type="entry name" value="SET"/>
    <property type="match status" value="1"/>
</dbReference>
<evidence type="ECO:0000313" key="5">
    <source>
        <dbReference type="EMBL" id="SDK68543.1"/>
    </source>
</evidence>
<evidence type="ECO:0000259" key="3">
    <source>
        <dbReference type="PROSITE" id="PS50280"/>
    </source>
</evidence>
<evidence type="ECO:0000256" key="2">
    <source>
        <dbReference type="ARBA" id="ARBA00022691"/>
    </source>
</evidence>
<dbReference type="InterPro" id="IPR003616">
    <property type="entry name" value="Post-SET_dom"/>
</dbReference>
<feature type="domain" description="Post-SET" evidence="4">
    <location>
        <begin position="120"/>
        <end position="136"/>
    </location>
</feature>
<dbReference type="InterPro" id="IPR046341">
    <property type="entry name" value="SET_dom_sf"/>
</dbReference>
<keyword evidence="2" id="KW-0949">S-adenosyl-L-methionine</keyword>
<dbReference type="PANTHER" id="PTHR12350:SF19">
    <property type="entry name" value="SET DOMAIN-CONTAINING PROTEIN"/>
    <property type="match status" value="1"/>
</dbReference>
<dbReference type="Pfam" id="PF00856">
    <property type="entry name" value="SET"/>
    <property type="match status" value="1"/>
</dbReference>
<name>A0A1G9DXG5_9ACTN</name>
<dbReference type="GO" id="GO:0016740">
    <property type="term" value="F:transferase activity"/>
    <property type="evidence" value="ECO:0007669"/>
    <property type="project" value="UniProtKB-KW"/>
</dbReference>
<dbReference type="OrthoDB" id="9790349at2"/>
<dbReference type="RefSeq" id="WP_090766267.1">
    <property type="nucleotide sequence ID" value="NZ_FNFB01000010.1"/>
</dbReference>
<dbReference type="AlphaFoldDB" id="A0A1G9DXG5"/>
<dbReference type="STRING" id="683260.SAMN05421874_11044"/>
<sequence length="170" mass="18470">MPYDAESWLSPDVRPAPSPIHDIGLFAMAPIREGEVVMRFGGRVIDDTTLASLVPPYSSLTVDEGVHLLLDPGHPVRYGNHSCDPNLWHRAATVVVARRNITSGEEVTIDYATHTGVETWSMECRCGAAICRGTVSGADWRLPALRSAYASHWTPPLLARVAREQGGPGD</sequence>
<evidence type="ECO:0008006" key="7">
    <source>
        <dbReference type="Google" id="ProtNLM"/>
    </source>
</evidence>
<dbReference type="Gene3D" id="2.170.270.10">
    <property type="entry name" value="SET domain"/>
    <property type="match status" value="1"/>
</dbReference>
<dbReference type="PANTHER" id="PTHR12350">
    <property type="entry name" value="HISTONE-LYSINE N-METHYLTRANSFERASE-RELATED"/>
    <property type="match status" value="1"/>
</dbReference>
<evidence type="ECO:0000259" key="4">
    <source>
        <dbReference type="PROSITE" id="PS50868"/>
    </source>
</evidence>
<dbReference type="InterPro" id="IPR053201">
    <property type="entry name" value="Flavunoidine_N-MTase"/>
</dbReference>
<reference evidence="5 6" key="1">
    <citation type="submission" date="2016-10" db="EMBL/GenBank/DDBJ databases">
        <authorList>
            <person name="de Groot N.N."/>
        </authorList>
    </citation>
    <scope>NUCLEOTIDE SEQUENCE [LARGE SCALE GENOMIC DNA]</scope>
    <source>
        <strain evidence="5 6">CGMCC 4.5681</strain>
    </source>
</reference>
<feature type="domain" description="SET" evidence="3">
    <location>
        <begin position="11"/>
        <end position="112"/>
    </location>
</feature>
<organism evidence="5 6">
    <name type="scientific">Nonomuraea maritima</name>
    <dbReference type="NCBI Taxonomy" id="683260"/>
    <lineage>
        <taxon>Bacteria</taxon>
        <taxon>Bacillati</taxon>
        <taxon>Actinomycetota</taxon>
        <taxon>Actinomycetes</taxon>
        <taxon>Streptosporangiales</taxon>
        <taxon>Streptosporangiaceae</taxon>
        <taxon>Nonomuraea</taxon>
    </lineage>
</organism>
<protein>
    <recommendedName>
        <fullName evidence="7">SET domain-containing protein</fullName>
    </recommendedName>
</protein>
<gene>
    <name evidence="5" type="ORF">SAMN05421874_11044</name>
</gene>
<dbReference type="SMART" id="SM00317">
    <property type="entry name" value="SET"/>
    <property type="match status" value="1"/>
</dbReference>
<dbReference type="SUPFAM" id="SSF82199">
    <property type="entry name" value="SET domain"/>
    <property type="match status" value="1"/>
</dbReference>
<dbReference type="EMBL" id="FNFB01000010">
    <property type="protein sequence ID" value="SDK68543.1"/>
    <property type="molecule type" value="Genomic_DNA"/>
</dbReference>
<dbReference type="PROSITE" id="PS50868">
    <property type="entry name" value="POST_SET"/>
    <property type="match status" value="1"/>
</dbReference>
<evidence type="ECO:0000256" key="1">
    <source>
        <dbReference type="ARBA" id="ARBA00022679"/>
    </source>
</evidence>
<keyword evidence="1" id="KW-0808">Transferase</keyword>
<dbReference type="Proteomes" id="UP000198683">
    <property type="component" value="Unassembled WGS sequence"/>
</dbReference>